<comment type="caution">
    <text evidence="1">The sequence shown here is derived from an EMBL/GenBank/DDBJ whole genome shotgun (WGS) entry which is preliminary data.</text>
</comment>
<dbReference type="EMBL" id="AMSG01000012">
    <property type="protein sequence ID" value="EKF54952.1"/>
    <property type="molecule type" value="Genomic_DNA"/>
</dbReference>
<protein>
    <submittedName>
        <fullName evidence="1">Uncharacterized protein</fullName>
    </submittedName>
</protein>
<keyword evidence="2" id="KW-1185">Reference proteome</keyword>
<sequence>MTFNRHLGYHFKKPKIAQRSKPATLNLRLFKTPPLETDLSTLGENLMVRTCPRKYNLVIKFLIKDIFVMFFCDRFSWCVDSLYIYKIFDYHLKDLFKNNCFYFVLSNTILLSYFKKNAVNTLLDNKGKIGVLLRLNEKA</sequence>
<dbReference type="Proteomes" id="UP000007364">
    <property type="component" value="Unassembled WGS sequence"/>
</dbReference>
<gene>
    <name evidence="1" type="ORF">I215_09536</name>
</gene>
<organism evidence="1 2">
    <name type="scientific">Galbibacter marinus</name>
    <dbReference type="NCBI Taxonomy" id="555500"/>
    <lineage>
        <taxon>Bacteria</taxon>
        <taxon>Pseudomonadati</taxon>
        <taxon>Bacteroidota</taxon>
        <taxon>Flavobacteriia</taxon>
        <taxon>Flavobacteriales</taxon>
        <taxon>Flavobacteriaceae</taxon>
        <taxon>Galbibacter</taxon>
    </lineage>
</organism>
<dbReference type="AlphaFoldDB" id="K2QJQ5"/>
<evidence type="ECO:0000313" key="2">
    <source>
        <dbReference type="Proteomes" id="UP000007364"/>
    </source>
</evidence>
<evidence type="ECO:0000313" key="1">
    <source>
        <dbReference type="EMBL" id="EKF54952.1"/>
    </source>
</evidence>
<name>K2QJQ5_9FLAO</name>
<proteinExistence type="predicted"/>
<dbReference type="STRING" id="555500.I215_09536"/>
<reference evidence="1 2" key="1">
    <citation type="journal article" date="2012" name="J. Bacteriol.">
        <title>Genome Sequence of Galbibacter marinum Type Strain ck-I2-15.</title>
        <authorList>
            <person name="Lai Q."/>
            <person name="Li C."/>
            <person name="Shao Z."/>
        </authorList>
    </citation>
    <scope>NUCLEOTIDE SEQUENCE [LARGE SCALE GENOMIC DNA]</scope>
    <source>
        <strain evidence="2">ck-I2-15</strain>
    </source>
</reference>
<accession>K2QJQ5</accession>